<comment type="subcellular location">
    <subcellularLocation>
        <location evidence="1">Membrane</location>
        <topology evidence="1">Single-pass membrane protein</topology>
    </subcellularLocation>
</comment>
<accession>A0A023D8Z3</accession>
<keyword evidence="2" id="KW-0812">Transmembrane</keyword>
<evidence type="ECO:0000256" key="1">
    <source>
        <dbReference type="ARBA" id="ARBA00004167"/>
    </source>
</evidence>
<evidence type="ECO:0000256" key="2">
    <source>
        <dbReference type="ARBA" id="ARBA00022692"/>
    </source>
</evidence>
<dbReference type="InterPro" id="IPR008979">
    <property type="entry name" value="Galactose-bd-like_sf"/>
</dbReference>
<dbReference type="Pfam" id="PF13704">
    <property type="entry name" value="Glyco_tranf_2_4"/>
    <property type="match status" value="1"/>
</dbReference>
<dbReference type="SUPFAM" id="SSF49785">
    <property type="entry name" value="Galactose-binding domain-like"/>
    <property type="match status" value="1"/>
</dbReference>
<dbReference type="PANTHER" id="PTHR21461:SF69">
    <property type="entry name" value="GLYCOSYLTRANSFERASE FAMILY 92 PROTEIN"/>
    <property type="match status" value="1"/>
</dbReference>
<feature type="domain" description="F5/8 type C" evidence="4">
    <location>
        <begin position="331"/>
        <end position="479"/>
    </location>
</feature>
<gene>
    <name evidence="5" type="ORF">Amme_114_023</name>
</gene>
<keyword evidence="3" id="KW-1133">Transmembrane helix</keyword>
<dbReference type="AlphaFoldDB" id="A0A023D8Z3"/>
<dbReference type="RefSeq" id="WP_052512153.1">
    <property type="nucleotide sequence ID" value="NZ_BAND01000113.1"/>
</dbReference>
<evidence type="ECO:0000259" key="4">
    <source>
        <dbReference type="PROSITE" id="PS50022"/>
    </source>
</evidence>
<dbReference type="EMBL" id="BAND01000113">
    <property type="protein sequence ID" value="GAJ30266.1"/>
    <property type="molecule type" value="Genomic_DNA"/>
</dbReference>
<evidence type="ECO:0000313" key="6">
    <source>
        <dbReference type="Proteomes" id="UP000019760"/>
    </source>
</evidence>
<evidence type="ECO:0000256" key="3">
    <source>
        <dbReference type="ARBA" id="ARBA00022989"/>
    </source>
</evidence>
<name>A0A023D8Z3_ACIMT</name>
<dbReference type="Pfam" id="PF00754">
    <property type="entry name" value="F5_F8_type_C"/>
    <property type="match status" value="1"/>
</dbReference>
<dbReference type="PANTHER" id="PTHR21461">
    <property type="entry name" value="GLYCOSYLTRANSFERASE FAMILY 92 PROTEIN"/>
    <property type="match status" value="1"/>
</dbReference>
<dbReference type="GO" id="GO:0005737">
    <property type="term" value="C:cytoplasm"/>
    <property type="evidence" value="ECO:0007669"/>
    <property type="project" value="TreeGrafter"/>
</dbReference>
<proteinExistence type="predicted"/>
<evidence type="ECO:0000313" key="5">
    <source>
        <dbReference type="EMBL" id="GAJ30266.1"/>
    </source>
</evidence>
<reference evidence="6" key="1">
    <citation type="journal article" date="2014" name="FEMS Microbiol. Lett.">
        <title>Draft Genomic DNA Sequence of the Facultatively Methylotrophic Bacterium Acidomonas methanolica type strain MB58.</title>
        <authorList>
            <person name="Higashiura N."/>
            <person name="Hadano H."/>
            <person name="Hirakawa H."/>
            <person name="Matsutani M."/>
            <person name="Takabe S."/>
            <person name="Matsushita K."/>
            <person name="Azuma Y."/>
        </authorList>
    </citation>
    <scope>NUCLEOTIDE SEQUENCE [LARGE SCALE GENOMIC DNA]</scope>
    <source>
        <strain evidence="6">MB58</strain>
    </source>
</reference>
<dbReference type="GO" id="GO:0016757">
    <property type="term" value="F:glycosyltransferase activity"/>
    <property type="evidence" value="ECO:0007669"/>
    <property type="project" value="TreeGrafter"/>
</dbReference>
<keyword evidence="3" id="KW-0472">Membrane</keyword>
<dbReference type="Gene3D" id="2.60.120.260">
    <property type="entry name" value="Galactose-binding domain-like"/>
    <property type="match status" value="1"/>
</dbReference>
<reference evidence="5 6" key="2">
    <citation type="journal article" date="2014" name="FEMS Microbiol. Lett.">
        <title>Draft genomic DNA sequence of the facultatively methylotrophic bacterium Acidomonas methanolica type strain MB58.</title>
        <authorList>
            <person name="Higashiura N."/>
            <person name="Hadano H."/>
            <person name="Hirakawa H."/>
            <person name="Matsutani M."/>
            <person name="Takabe S."/>
            <person name="Matsushita K."/>
            <person name="Azuma Y."/>
        </authorList>
    </citation>
    <scope>NUCLEOTIDE SEQUENCE [LARGE SCALE GENOMIC DNA]</scope>
    <source>
        <strain evidence="5 6">MB58</strain>
    </source>
</reference>
<dbReference type="PROSITE" id="PS50022">
    <property type="entry name" value="FA58C_3"/>
    <property type="match status" value="1"/>
</dbReference>
<dbReference type="InterPro" id="IPR000421">
    <property type="entry name" value="FA58C"/>
</dbReference>
<protein>
    <recommendedName>
        <fullName evidence="4">F5/8 type C domain-containing protein</fullName>
    </recommendedName>
</protein>
<dbReference type="GO" id="GO:0016020">
    <property type="term" value="C:membrane"/>
    <property type="evidence" value="ECO:0007669"/>
    <property type="project" value="UniProtKB-SubCell"/>
</dbReference>
<keyword evidence="6" id="KW-1185">Reference proteome</keyword>
<organism evidence="5 6">
    <name type="scientific">Acidomonas methanolica NBRC 104435</name>
    <dbReference type="NCBI Taxonomy" id="1231351"/>
    <lineage>
        <taxon>Bacteria</taxon>
        <taxon>Pseudomonadati</taxon>
        <taxon>Pseudomonadota</taxon>
        <taxon>Alphaproteobacteria</taxon>
        <taxon>Acetobacterales</taxon>
        <taxon>Acetobacteraceae</taxon>
        <taxon>Acidomonas</taxon>
    </lineage>
</organism>
<dbReference type="OrthoDB" id="1997677at2"/>
<dbReference type="Proteomes" id="UP000019760">
    <property type="component" value="Unassembled WGS sequence"/>
</dbReference>
<comment type="caution">
    <text evidence="5">The sequence shown here is derived from an EMBL/GenBank/DDBJ whole genome shotgun (WGS) entry which is preliminary data.</text>
</comment>
<sequence length="484" mass="56250">MEPSIFDAVNEEKKRVLSNFATTPRAIVENDGERPAPVHTYAIAACARWETPYIVEWVNYHRSIGFDHIYIYSNDDDPTEIYEALLPFLKEKEPYVTFVHYGFIGLQYQMYFHFLWRYSTETEYVMFLDVDEFLCLKGVDHIGRFMRDFRAWDAVYFNWCCFGNNGHRTRPGGSVLRNYTRREIGASPLTKVLVKTEKIGYADFYVRNDIPINHDPFSLNKSIKACNVIYDDMTDYYTNFAESAWALLNTDDRRTRLADKAFIAHYNIKSEEDFDLRVKRSLSGCFASQSIWGDLSSDERQNFIRLTNEVEDTYLADYWSRILAQGWRAALFPPSRWSNLCRIALRVTQSSTIHDRTTDEDARALINGAICGKAQNHTALEDNPWWMIDFGQTCFVHEMRLFNRLDDALDRMANFRLEASPDGEKWFAIMIKNDSLVFGGADGSPYVWLNVTGIRARCVRLTIPGRSCLHFDQIEFYGRIASDA</sequence>